<gene>
    <name evidence="1" type="ORF">A8C56_11055</name>
</gene>
<keyword evidence="2" id="KW-1185">Reference proteome</keyword>
<dbReference type="RefSeq" id="WP_067755770.1">
    <property type="nucleotide sequence ID" value="NZ_CP015772.1"/>
</dbReference>
<name>A0A1A9I1E7_9BACT</name>
<reference evidence="1 2" key="1">
    <citation type="submission" date="2016-05" db="EMBL/GenBank/DDBJ databases">
        <title>Niabella ginsenosidivorans BS26 whole genome sequencing.</title>
        <authorList>
            <person name="Im W.T."/>
            <person name="Siddiqi M.Z."/>
        </authorList>
    </citation>
    <scope>NUCLEOTIDE SEQUENCE [LARGE SCALE GENOMIC DNA]</scope>
    <source>
        <strain evidence="1 2">BS26</strain>
    </source>
</reference>
<proteinExistence type="predicted"/>
<dbReference type="Proteomes" id="UP000077667">
    <property type="component" value="Chromosome"/>
</dbReference>
<protein>
    <recommendedName>
        <fullName evidence="3">RNA polymerase subunit sigma-70</fullName>
    </recommendedName>
</protein>
<evidence type="ECO:0008006" key="3">
    <source>
        <dbReference type="Google" id="ProtNLM"/>
    </source>
</evidence>
<dbReference type="OrthoDB" id="1163416at2"/>
<evidence type="ECO:0000313" key="2">
    <source>
        <dbReference type="Proteomes" id="UP000077667"/>
    </source>
</evidence>
<dbReference type="STRING" id="1176587.A8C56_11055"/>
<evidence type="ECO:0000313" key="1">
    <source>
        <dbReference type="EMBL" id="ANH81446.1"/>
    </source>
</evidence>
<dbReference type="EMBL" id="CP015772">
    <property type="protein sequence ID" value="ANH81446.1"/>
    <property type="molecule type" value="Genomic_DNA"/>
</dbReference>
<sequence length="168" mass="19401">MMEQESLVELYREAFPEAARLIKRLGGNLEEANDTFHDALLIYLEREAKGTLQIHTSAKAYLLGTAKILWLHSKNQYFDSLPEDVEAFVDEENAAADEDKNVFHYLLLAGQKCLHILKAFYYDNLSLQQIAAVFGFNGVRSATVQKHKCIEKIRIELKKMNLYEERFN</sequence>
<organism evidence="1 2">
    <name type="scientific">Niabella ginsenosidivorans</name>
    <dbReference type="NCBI Taxonomy" id="1176587"/>
    <lineage>
        <taxon>Bacteria</taxon>
        <taxon>Pseudomonadati</taxon>
        <taxon>Bacteroidota</taxon>
        <taxon>Chitinophagia</taxon>
        <taxon>Chitinophagales</taxon>
        <taxon>Chitinophagaceae</taxon>
        <taxon>Niabella</taxon>
    </lineage>
</organism>
<dbReference type="KEGG" id="nia:A8C56_11055"/>
<dbReference type="AlphaFoldDB" id="A0A1A9I1E7"/>
<accession>A0A1A9I1E7</accession>